<sequence length="266" mass="30653">MEIETAINQLKIEGQKIEIGENDYDFVEEKPNVFEFNLTIAADYKQKLLGGKFQVKKIIFANNGHPQIFLQTKVNKNKDFQKVADLNFSKKKQLYLANFYISTSNPDLLVVIFNYSIEEFEFKFSEFFFQYVDGSHLESVVILDTINQEYIISTKKATQLKNPALSKFTTSNSQSSSLFPHIEQIPVGNRFYDITGDIVTHLELSGIRGEVLLLTPVEQQYVFKDIQAFEVVRSLYPQLSQEIVAQDARPLIQKLNEILYNSGMFM</sequence>
<dbReference type="GeneID" id="7838696"/>
<dbReference type="HOGENOM" id="CLU_1047595_0_0_1"/>
<evidence type="ECO:0000313" key="2">
    <source>
        <dbReference type="Proteomes" id="UP000009168"/>
    </source>
</evidence>
<evidence type="ECO:0000313" key="1">
    <source>
        <dbReference type="EMBL" id="EAR94158.1"/>
    </source>
</evidence>
<dbReference type="AlphaFoldDB" id="I7MIQ5"/>
<keyword evidence="2" id="KW-1185">Reference proteome</keyword>
<dbReference type="EMBL" id="GG662717">
    <property type="protein sequence ID" value="EAR94158.1"/>
    <property type="molecule type" value="Genomic_DNA"/>
</dbReference>
<proteinExistence type="predicted"/>
<dbReference type="RefSeq" id="XP_001014403.1">
    <property type="nucleotide sequence ID" value="XM_001014403.1"/>
</dbReference>
<dbReference type="KEGG" id="tet:TTHERM_00522250"/>
<dbReference type="InParanoid" id="I7MIQ5"/>
<organism evidence="1 2">
    <name type="scientific">Tetrahymena thermophila (strain SB210)</name>
    <dbReference type="NCBI Taxonomy" id="312017"/>
    <lineage>
        <taxon>Eukaryota</taxon>
        <taxon>Sar</taxon>
        <taxon>Alveolata</taxon>
        <taxon>Ciliophora</taxon>
        <taxon>Intramacronucleata</taxon>
        <taxon>Oligohymenophorea</taxon>
        <taxon>Hymenostomatida</taxon>
        <taxon>Tetrahymenina</taxon>
        <taxon>Tetrahymenidae</taxon>
        <taxon>Tetrahymena</taxon>
    </lineage>
</organism>
<protein>
    <submittedName>
        <fullName evidence="1">Uncharacterized protein</fullName>
    </submittedName>
</protein>
<name>I7MIQ5_TETTS</name>
<gene>
    <name evidence="1" type="ORF">TTHERM_00522250</name>
</gene>
<dbReference type="OMA" id="NQMEIAD"/>
<dbReference type="Proteomes" id="UP000009168">
    <property type="component" value="Unassembled WGS sequence"/>
</dbReference>
<accession>I7MIQ5</accession>
<reference evidence="2" key="1">
    <citation type="journal article" date="2006" name="PLoS Biol.">
        <title>Macronuclear genome sequence of the ciliate Tetrahymena thermophila, a model eukaryote.</title>
        <authorList>
            <person name="Eisen J.A."/>
            <person name="Coyne R.S."/>
            <person name="Wu M."/>
            <person name="Wu D."/>
            <person name="Thiagarajan M."/>
            <person name="Wortman J.R."/>
            <person name="Badger J.H."/>
            <person name="Ren Q."/>
            <person name="Amedeo P."/>
            <person name="Jones K.M."/>
            <person name="Tallon L.J."/>
            <person name="Delcher A.L."/>
            <person name="Salzberg S.L."/>
            <person name="Silva J.C."/>
            <person name="Haas B.J."/>
            <person name="Majoros W.H."/>
            <person name="Farzad M."/>
            <person name="Carlton J.M."/>
            <person name="Smith R.K. Jr."/>
            <person name="Garg J."/>
            <person name="Pearlman R.E."/>
            <person name="Karrer K.M."/>
            <person name="Sun L."/>
            <person name="Manning G."/>
            <person name="Elde N.C."/>
            <person name="Turkewitz A.P."/>
            <person name="Asai D.J."/>
            <person name="Wilkes D.E."/>
            <person name="Wang Y."/>
            <person name="Cai H."/>
            <person name="Collins K."/>
            <person name="Stewart B.A."/>
            <person name="Lee S.R."/>
            <person name="Wilamowska K."/>
            <person name="Weinberg Z."/>
            <person name="Ruzzo W.L."/>
            <person name="Wloga D."/>
            <person name="Gaertig J."/>
            <person name="Frankel J."/>
            <person name="Tsao C.-C."/>
            <person name="Gorovsky M.A."/>
            <person name="Keeling P.J."/>
            <person name="Waller R.F."/>
            <person name="Patron N.J."/>
            <person name="Cherry J.M."/>
            <person name="Stover N.A."/>
            <person name="Krieger C.J."/>
            <person name="del Toro C."/>
            <person name="Ryder H.F."/>
            <person name="Williamson S.C."/>
            <person name="Barbeau R.A."/>
            <person name="Hamilton E.P."/>
            <person name="Orias E."/>
        </authorList>
    </citation>
    <scope>NUCLEOTIDE SEQUENCE [LARGE SCALE GENOMIC DNA]</scope>
    <source>
        <strain evidence="2">SB210</strain>
    </source>
</reference>